<feature type="compositionally biased region" description="Basic and acidic residues" evidence="1">
    <location>
        <begin position="1"/>
        <end position="20"/>
    </location>
</feature>
<protein>
    <submittedName>
        <fullName evidence="2">Uncharacterized protein</fullName>
    </submittedName>
</protein>
<dbReference type="EMBL" id="SAXU01000001">
    <property type="protein sequence ID" value="TXJ21625.1"/>
    <property type="molecule type" value="Genomic_DNA"/>
</dbReference>
<evidence type="ECO:0000313" key="3">
    <source>
        <dbReference type="Proteomes" id="UP000324638"/>
    </source>
</evidence>
<dbReference type="RefSeq" id="WP_147739531.1">
    <property type="nucleotide sequence ID" value="NZ_SAXU01000001.1"/>
</dbReference>
<comment type="caution">
    <text evidence="2">The sequence shown here is derived from an EMBL/GenBank/DDBJ whole genome shotgun (WGS) entry which is preliminary data.</text>
</comment>
<reference evidence="2 3" key="1">
    <citation type="journal article" date="1992" name="Lakartidningen">
        <title>[Penicillin V and not amoxicillin is the first choice preparation in acute otitis].</title>
        <authorList>
            <person name="Kamme C."/>
            <person name="Lundgren K."/>
            <person name="Prellner K."/>
        </authorList>
    </citation>
    <scope>NUCLEOTIDE SEQUENCE [LARGE SCALE GENOMIC DNA]</scope>
    <source>
        <strain evidence="2 3">513A</strain>
    </source>
</reference>
<accession>A0A5C8D866</accession>
<dbReference type="AlphaFoldDB" id="A0A5C8D866"/>
<sequence length="75" mass="8724">MNETKTNEIKTTNENEENKSNETVSENKINEIEKIVYIAKTGKKYNLENCRTLLGEKEVINLNESIKNEYEVSKI</sequence>
<evidence type="ECO:0000256" key="1">
    <source>
        <dbReference type="SAM" id="MobiDB-lite"/>
    </source>
</evidence>
<dbReference type="Proteomes" id="UP000324638">
    <property type="component" value="Unassembled WGS sequence"/>
</dbReference>
<name>A0A5C8D866_9SPIR</name>
<gene>
    <name evidence="2" type="ORF">EPJ79_11060</name>
</gene>
<evidence type="ECO:0000313" key="2">
    <source>
        <dbReference type="EMBL" id="TXJ21625.1"/>
    </source>
</evidence>
<organism evidence="2 3">
    <name type="scientific">Brachyspira aalborgi</name>
    <dbReference type="NCBI Taxonomy" id="29522"/>
    <lineage>
        <taxon>Bacteria</taxon>
        <taxon>Pseudomonadati</taxon>
        <taxon>Spirochaetota</taxon>
        <taxon>Spirochaetia</taxon>
        <taxon>Brachyspirales</taxon>
        <taxon>Brachyspiraceae</taxon>
        <taxon>Brachyspira</taxon>
    </lineage>
</organism>
<proteinExistence type="predicted"/>
<feature type="region of interest" description="Disordered" evidence="1">
    <location>
        <begin position="1"/>
        <end position="26"/>
    </location>
</feature>